<comment type="caution">
    <text evidence="1">The sequence shown here is derived from an EMBL/GenBank/DDBJ whole genome shotgun (WGS) entry which is preliminary data.</text>
</comment>
<reference evidence="1 2" key="1">
    <citation type="submission" date="2017-10" db="EMBL/GenBank/DDBJ databases">
        <title>Nyctiphanis sp. nov., isolated from the stomach of the euphausiid Nyctiphanes simplex (Hansen, 1911) in the Gulf of California.</title>
        <authorList>
            <person name="Gomez-Gil B."/>
            <person name="Aguilar-Mendez M."/>
            <person name="Lopez-Cortes A."/>
            <person name="Gomez-Gutierrez J."/>
            <person name="Roque A."/>
            <person name="Lang E."/>
            <person name="Gonzalez-Castillo A."/>
        </authorList>
    </citation>
    <scope>NUCLEOTIDE SEQUENCE [LARGE SCALE GENOMIC DNA]</scope>
    <source>
        <strain evidence="1 2">CAIM 600</strain>
    </source>
</reference>
<dbReference type="Proteomes" id="UP000290287">
    <property type="component" value="Unassembled WGS sequence"/>
</dbReference>
<accession>A0A4V1LT87</accession>
<organism evidence="1 2">
    <name type="scientific">Veronia nyctiphanis</name>
    <dbReference type="NCBI Taxonomy" id="1278244"/>
    <lineage>
        <taxon>Bacteria</taxon>
        <taxon>Pseudomonadati</taxon>
        <taxon>Pseudomonadota</taxon>
        <taxon>Gammaproteobacteria</taxon>
        <taxon>Vibrionales</taxon>
        <taxon>Vibrionaceae</taxon>
        <taxon>Veronia</taxon>
    </lineage>
</organism>
<dbReference type="AlphaFoldDB" id="A0A4V1LT87"/>
<evidence type="ECO:0000313" key="2">
    <source>
        <dbReference type="Proteomes" id="UP000290287"/>
    </source>
</evidence>
<dbReference type="EMBL" id="PEIB01000003">
    <property type="protein sequence ID" value="RXJ74338.1"/>
    <property type="molecule type" value="Genomic_DNA"/>
</dbReference>
<evidence type="ECO:0000313" key="1">
    <source>
        <dbReference type="EMBL" id="RXJ74338.1"/>
    </source>
</evidence>
<proteinExistence type="predicted"/>
<keyword evidence="2" id="KW-1185">Reference proteome</keyword>
<gene>
    <name evidence="1" type="ORF">CS022_04615</name>
</gene>
<sequence length="80" mass="8760">MTWGNLVIGAAIVMSESDQSISNYATQHNHLFGSKKRAAEVSDRARSTSRVSMLISSAMVEPDFSDSLDKTLEKKVISLN</sequence>
<protein>
    <submittedName>
        <fullName evidence="1">Uncharacterized protein</fullName>
    </submittedName>
</protein>
<name>A0A4V1LT87_9GAMM</name>